<keyword evidence="2" id="KW-1133">Transmembrane helix</keyword>
<dbReference type="EMBL" id="CP136336">
    <property type="protein sequence ID" value="WOB06411.1"/>
    <property type="molecule type" value="Genomic_DNA"/>
</dbReference>
<feature type="region of interest" description="Disordered" evidence="1">
    <location>
        <begin position="66"/>
        <end position="89"/>
    </location>
</feature>
<accession>A0ABZ0CPG4</accession>
<name>A0ABZ0CPG4_9BURK</name>
<sequence>MYLVAIGWMFVVLCMSAAEAMSPVGSLLGALVTLLLYGLLPLSIVLYVMGAPARRRARKAAEAAELASAAPDDGGHAASDAVAPKREES</sequence>
<keyword evidence="2" id="KW-0812">Transmembrane</keyword>
<evidence type="ECO:0000313" key="3">
    <source>
        <dbReference type="EMBL" id="WOB06411.1"/>
    </source>
</evidence>
<protein>
    <recommendedName>
        <fullName evidence="5">Transmembrane protein</fullName>
    </recommendedName>
</protein>
<feature type="transmembrane region" description="Helical" evidence="2">
    <location>
        <begin position="30"/>
        <end position="49"/>
    </location>
</feature>
<keyword evidence="2" id="KW-0472">Membrane</keyword>
<dbReference type="RefSeq" id="WP_316698843.1">
    <property type="nucleotide sequence ID" value="NZ_CP136336.1"/>
</dbReference>
<evidence type="ECO:0000256" key="2">
    <source>
        <dbReference type="SAM" id="Phobius"/>
    </source>
</evidence>
<evidence type="ECO:0000313" key="4">
    <source>
        <dbReference type="Proteomes" id="UP001303946"/>
    </source>
</evidence>
<gene>
    <name evidence="3" type="ORF">RXV79_15930</name>
</gene>
<reference evidence="3 4" key="1">
    <citation type="submission" date="2023-10" db="EMBL/GenBank/DDBJ databases">
        <title>Bacteria for the degradation of biodegradable plastic PBAT(Polybutylene adipate terephthalate).</title>
        <authorList>
            <person name="Weon H.-Y."/>
            <person name="Yeon J."/>
        </authorList>
    </citation>
    <scope>NUCLEOTIDE SEQUENCE [LARGE SCALE GENOMIC DNA]</scope>
    <source>
        <strain evidence="3 4">SBD 7-3</strain>
    </source>
</reference>
<dbReference type="Proteomes" id="UP001303946">
    <property type="component" value="Chromosome"/>
</dbReference>
<keyword evidence="4" id="KW-1185">Reference proteome</keyword>
<proteinExistence type="predicted"/>
<evidence type="ECO:0000256" key="1">
    <source>
        <dbReference type="SAM" id="MobiDB-lite"/>
    </source>
</evidence>
<organism evidence="3 4">
    <name type="scientific">Piscinibacter gummiphilus</name>
    <dbReference type="NCBI Taxonomy" id="946333"/>
    <lineage>
        <taxon>Bacteria</taxon>
        <taxon>Pseudomonadati</taxon>
        <taxon>Pseudomonadota</taxon>
        <taxon>Betaproteobacteria</taxon>
        <taxon>Burkholderiales</taxon>
        <taxon>Sphaerotilaceae</taxon>
        <taxon>Piscinibacter</taxon>
    </lineage>
</organism>
<evidence type="ECO:0008006" key="5">
    <source>
        <dbReference type="Google" id="ProtNLM"/>
    </source>
</evidence>